<dbReference type="KEGG" id="ccn:H924_11140"/>
<dbReference type="SUPFAM" id="SSF51569">
    <property type="entry name" value="Aldolase"/>
    <property type="match status" value="1"/>
</dbReference>
<dbReference type="EMBL" id="CP004354">
    <property type="protein sequence ID" value="AGG67656.1"/>
    <property type="molecule type" value="Genomic_DNA"/>
</dbReference>
<feature type="active site" description="Proton donor/acceptor" evidence="4">
    <location>
        <position position="138"/>
    </location>
</feature>
<evidence type="ECO:0000256" key="5">
    <source>
        <dbReference type="PIRSR" id="PIRSR001365-2"/>
    </source>
</evidence>
<name>M1TTV3_9CORY</name>
<evidence type="ECO:0000256" key="1">
    <source>
        <dbReference type="ARBA" id="ARBA00007592"/>
    </source>
</evidence>
<dbReference type="Pfam" id="PF00701">
    <property type="entry name" value="DHDPS"/>
    <property type="match status" value="1"/>
</dbReference>
<keyword evidence="2 3" id="KW-0456">Lyase</keyword>
<dbReference type="PRINTS" id="PR00146">
    <property type="entry name" value="DHPICSNTHASE"/>
</dbReference>
<evidence type="ECO:0000313" key="6">
    <source>
        <dbReference type="EMBL" id="AGG67656.1"/>
    </source>
</evidence>
<dbReference type="CDD" id="cd00408">
    <property type="entry name" value="DHDPS-like"/>
    <property type="match status" value="1"/>
</dbReference>
<dbReference type="SMART" id="SM01130">
    <property type="entry name" value="DHDPS"/>
    <property type="match status" value="1"/>
</dbReference>
<dbReference type="PATRIC" id="fig|1121353.3.peg.2277"/>
<evidence type="ECO:0000313" key="7">
    <source>
        <dbReference type="Proteomes" id="UP000011760"/>
    </source>
</evidence>
<comment type="similarity">
    <text evidence="1 3">Belongs to the DapA family.</text>
</comment>
<dbReference type="InterPro" id="IPR013785">
    <property type="entry name" value="Aldolase_TIM"/>
</dbReference>
<dbReference type="InterPro" id="IPR002220">
    <property type="entry name" value="DapA-like"/>
</dbReference>
<protein>
    <recommendedName>
        <fullName evidence="8">Dihydrodipicolinate synthase</fullName>
    </recommendedName>
</protein>
<dbReference type="PANTHER" id="PTHR12128">
    <property type="entry name" value="DIHYDRODIPICOLINATE SYNTHASE"/>
    <property type="match status" value="1"/>
</dbReference>
<feature type="binding site" evidence="5">
    <location>
        <position position="213"/>
    </location>
    <ligand>
        <name>pyruvate</name>
        <dbReference type="ChEBI" id="CHEBI:15361"/>
    </ligand>
</feature>
<organism evidence="6 7">
    <name type="scientific">Corynebacterium callunae DSM 20147</name>
    <dbReference type="NCBI Taxonomy" id="1121353"/>
    <lineage>
        <taxon>Bacteria</taxon>
        <taxon>Bacillati</taxon>
        <taxon>Actinomycetota</taxon>
        <taxon>Actinomycetes</taxon>
        <taxon>Mycobacteriales</taxon>
        <taxon>Corynebacteriaceae</taxon>
        <taxon>Corynebacterium</taxon>
    </lineage>
</organism>
<proteinExistence type="inferred from homology"/>
<dbReference type="PIRSF" id="PIRSF001365">
    <property type="entry name" value="DHDPS"/>
    <property type="match status" value="1"/>
</dbReference>
<dbReference type="GO" id="GO:0008840">
    <property type="term" value="F:4-hydroxy-tetrahydrodipicolinate synthase activity"/>
    <property type="evidence" value="ECO:0007669"/>
    <property type="project" value="TreeGrafter"/>
</dbReference>
<dbReference type="HOGENOM" id="CLU_049343_5_1_11"/>
<dbReference type="Gene3D" id="3.20.20.70">
    <property type="entry name" value="Aldolase class I"/>
    <property type="match status" value="1"/>
</dbReference>
<evidence type="ECO:0008006" key="8">
    <source>
        <dbReference type="Google" id="ProtNLM"/>
    </source>
</evidence>
<dbReference type="eggNOG" id="COG0329">
    <property type="taxonomic scope" value="Bacteria"/>
</dbReference>
<dbReference type="AlphaFoldDB" id="M1TTV3"/>
<dbReference type="OrthoDB" id="3175637at2"/>
<dbReference type="RefSeq" id="WP_015652082.1">
    <property type="nucleotide sequence ID" value="NC_020506.1"/>
</dbReference>
<dbReference type="STRING" id="1121353.H924_11140"/>
<accession>M1TTV3</accession>
<evidence type="ECO:0000256" key="2">
    <source>
        <dbReference type="ARBA" id="ARBA00023239"/>
    </source>
</evidence>
<dbReference type="PANTHER" id="PTHR12128:SF66">
    <property type="entry name" value="4-HYDROXY-2-OXOGLUTARATE ALDOLASE, MITOCHONDRIAL"/>
    <property type="match status" value="1"/>
</dbReference>
<reference evidence="6 7" key="1">
    <citation type="submission" date="2013-02" db="EMBL/GenBank/DDBJ databases">
        <title>The complete genome sequence of Corynebacterium callunae DSM 20147.</title>
        <authorList>
            <person name="Ruckert C."/>
            <person name="Albersmeier A."/>
            <person name="Kalinowski J."/>
        </authorList>
    </citation>
    <scope>NUCLEOTIDE SEQUENCE [LARGE SCALE GENOMIC DNA]</scope>
    <source>
        <strain evidence="6 7">DSM 20147</strain>
    </source>
</reference>
<gene>
    <name evidence="6" type="ORF">H924_11140</name>
</gene>
<evidence type="ECO:0000256" key="3">
    <source>
        <dbReference type="PIRNR" id="PIRNR001365"/>
    </source>
</evidence>
<feature type="active site" description="Schiff-base intermediate with substrate" evidence="4">
    <location>
        <position position="166"/>
    </location>
</feature>
<keyword evidence="7" id="KW-1185">Reference proteome</keyword>
<dbReference type="Proteomes" id="UP000011760">
    <property type="component" value="Chromosome"/>
</dbReference>
<evidence type="ECO:0000256" key="4">
    <source>
        <dbReference type="PIRSR" id="PIRSR001365-1"/>
    </source>
</evidence>
<sequence length="314" mass="33273">MTSPTFTGVIPPVMTPLNTDGSIDFDSLKNLVDHLITGGVDGLFALGSSGEAAFLTRTQRKEALRTIVEHTAGRVPVTAGIIETTTPRVLELVKDAQEVGAQGLVATAPFYTRTHPVEIEEHLRKIHAVAPDLPLYAYNIPVSVHSNLEPEMLLRLAKDGVLAGTKDSSGNDGSIRALIEARDDAGLQDSFKVLTGSETTVDFAYLAGADGVVPGLGNVDPAAYAELARLCLAGQWDEAAVLQKQINHLFHIVFIGDGARMSGSSAGLGGFKAALKHLDVISNSTMAAPHQALDDAEVSRIGEIVDAFLYRPEV</sequence>